<protein>
    <submittedName>
        <fullName evidence="1">Uncharacterized protein</fullName>
    </submittedName>
</protein>
<organism evidence="1 2">
    <name type="scientific">Streptococcus pyogenes serotype M3 (strain ATCC BAA-595 / MGAS315)</name>
    <dbReference type="NCBI Taxonomy" id="198466"/>
    <lineage>
        <taxon>Bacteria</taxon>
        <taxon>Bacillati</taxon>
        <taxon>Bacillota</taxon>
        <taxon>Bacilli</taxon>
        <taxon>Lactobacillales</taxon>
        <taxon>Streptococcaceae</taxon>
        <taxon>Streptococcus</taxon>
    </lineage>
</organism>
<dbReference type="HOGENOM" id="CLU_3066761_0_0_9"/>
<evidence type="ECO:0000313" key="2">
    <source>
        <dbReference type="Proteomes" id="UP000000564"/>
    </source>
</evidence>
<gene>
    <name evidence="1" type="ordered locus">SpyM3_0986</name>
</gene>
<reference evidence="1 2" key="1">
    <citation type="journal article" date="2002" name="Proc. Natl. Acad. Sci. U.S.A.">
        <title>Genome sequence of a serotype M3 strain of group A Streptococcus: phage-encoded toxins, the high-virulence phenotype, and clone emergence.</title>
        <authorList>
            <person name="Beres S.B."/>
            <person name="Sylva G.L."/>
            <person name="Barbian K.D."/>
            <person name="Lei B."/>
            <person name="Hoff J.S."/>
            <person name="Mammarella N.D."/>
            <person name="Liu M.Y."/>
            <person name="Smoot J.C."/>
            <person name="Porcella S.F."/>
            <person name="Parkins L.D."/>
            <person name="Campbell D.S."/>
            <person name="Smith T.M."/>
            <person name="McCormick J.K."/>
            <person name="Leung D.Y."/>
            <person name="Schlievert P.M."/>
            <person name="Musser J.M."/>
        </authorList>
    </citation>
    <scope>NUCLEOTIDE SEQUENCE [LARGE SCALE GENOMIC DNA]</scope>
    <source>
        <strain evidence="2">ATCC BAA-595 / MGAS315</strain>
    </source>
</reference>
<dbReference type="KEGG" id="spg:SpyM3_0986"/>
<name>A0A0H2UV38_STRP3</name>
<evidence type="ECO:0000313" key="1">
    <source>
        <dbReference type="EMBL" id="AAM79593.1"/>
    </source>
</evidence>
<sequence length="53" mass="6111">MGNSSISDEHVFFVALHFTTRDLKINVRTNMIIYGLIYQKPPKGLALRRFGML</sequence>
<dbReference type="Proteomes" id="UP000000564">
    <property type="component" value="Chromosome"/>
</dbReference>
<accession>A0A0H2UV38</accession>
<dbReference type="AlphaFoldDB" id="A0A0H2UV38"/>
<proteinExistence type="predicted"/>
<dbReference type="EMBL" id="AE014074">
    <property type="protein sequence ID" value="AAM79593.1"/>
    <property type="molecule type" value="Genomic_DNA"/>
</dbReference>